<keyword evidence="8" id="KW-0808">Transferase</keyword>
<proteinExistence type="inferred from homology"/>
<sequence>MAALSGAGSGRPCGCRRRGPDPEHPWLRPLPDWTRTMNSDNGVGNVSINAEVFSGDGEHQEAPPPLTNGPAQLPSDLAVPLKVGWKQKCATYVLALRPWSFSASLTPVALGSALAYRSEGTLDLVVFLMCAVAVLAVHGAGNLVNTYYDFSKGIDHKKSDDRTLVDRILEPQDVVRFGVALYTLGCVCAGSLHFLSKLRLEHMALIYFGGLSSSFLYTGGIGFKYVALGDLVILITFGPLAVMFAHAVQVGYLSVTPLLYAVPLALSTEAILHSNNTRDVESDRQAGIVTLAFLVGPTLSYMLYNLLVFLPYVIFCILATRYTITMALPLLTVPLAFSLERQFRSQNFTRLPQRTAKLNFFVGLFYVFGIVLAPPGTLPKL</sequence>
<comment type="caution">
    <text evidence="18">The sequence shown here is derived from an EMBL/GenBank/DDBJ whole genome shotgun (WGS) entry which is preliminary data.</text>
</comment>
<evidence type="ECO:0000256" key="6">
    <source>
        <dbReference type="ARBA" id="ARBA00022428"/>
    </source>
</evidence>
<dbReference type="InterPro" id="IPR026046">
    <property type="entry name" value="UBIAD1"/>
</dbReference>
<evidence type="ECO:0000256" key="10">
    <source>
        <dbReference type="ARBA" id="ARBA00022692"/>
    </source>
</evidence>
<evidence type="ECO:0000256" key="7">
    <source>
        <dbReference type="ARBA" id="ARBA00022602"/>
    </source>
</evidence>
<feature type="transmembrane region" description="Helical" evidence="17">
    <location>
        <begin position="174"/>
        <end position="195"/>
    </location>
</feature>
<dbReference type="CDD" id="cd13962">
    <property type="entry name" value="PT_UbiA_UBIAD1"/>
    <property type="match status" value="1"/>
</dbReference>
<keyword evidence="7" id="KW-0637">Prenyltransferase</keyword>
<accession>A0ABN9L4E1</accession>
<feature type="transmembrane region" description="Helical" evidence="17">
    <location>
        <begin position="358"/>
        <end position="378"/>
    </location>
</feature>
<comment type="subcellular location">
    <subcellularLocation>
        <location evidence="1">Membrane</location>
        <topology evidence="1">Multi-pass membrane protein</topology>
    </subcellularLocation>
</comment>
<organism evidence="18 19">
    <name type="scientific">Ranitomeya imitator</name>
    <name type="common">mimic poison frog</name>
    <dbReference type="NCBI Taxonomy" id="111125"/>
    <lineage>
        <taxon>Eukaryota</taxon>
        <taxon>Metazoa</taxon>
        <taxon>Chordata</taxon>
        <taxon>Craniata</taxon>
        <taxon>Vertebrata</taxon>
        <taxon>Euteleostomi</taxon>
        <taxon>Amphibia</taxon>
        <taxon>Batrachia</taxon>
        <taxon>Anura</taxon>
        <taxon>Neobatrachia</taxon>
        <taxon>Hyloidea</taxon>
        <taxon>Dendrobatidae</taxon>
        <taxon>Dendrobatinae</taxon>
        <taxon>Ranitomeya</taxon>
    </lineage>
</organism>
<feature type="region of interest" description="Disordered" evidence="16">
    <location>
        <begin position="1"/>
        <end position="33"/>
    </location>
</feature>
<evidence type="ECO:0000256" key="14">
    <source>
        <dbReference type="ARBA" id="ARBA00048185"/>
    </source>
</evidence>
<keyword evidence="19" id="KW-1185">Reference proteome</keyword>
<evidence type="ECO:0000256" key="13">
    <source>
        <dbReference type="ARBA" id="ARBA00034524"/>
    </source>
</evidence>
<evidence type="ECO:0000256" key="17">
    <source>
        <dbReference type="SAM" id="Phobius"/>
    </source>
</evidence>
<evidence type="ECO:0000256" key="5">
    <source>
        <dbReference type="ARBA" id="ARBA00021416"/>
    </source>
</evidence>
<dbReference type="Gene3D" id="1.10.357.140">
    <property type="entry name" value="UbiA prenyltransferase"/>
    <property type="match status" value="1"/>
</dbReference>
<name>A0ABN9L4E1_9NEOB</name>
<dbReference type="Proteomes" id="UP001176940">
    <property type="component" value="Unassembled WGS sequence"/>
</dbReference>
<feature type="transmembrane region" description="Helical" evidence="17">
    <location>
        <begin position="122"/>
        <end position="141"/>
    </location>
</feature>
<comment type="similarity">
    <text evidence="4">Belongs to the UbiA prenyltransferase family.</text>
</comment>
<protein>
    <recommendedName>
        <fullName evidence="5">UbiA prenyltransferase domain-containing protein 1</fullName>
        <ecNumber evidence="13">2.5.1.39</ecNumber>
    </recommendedName>
</protein>
<comment type="pathway">
    <text evidence="2">Cofactor biosynthesis; ubiquinone biosynthesis.</text>
</comment>
<evidence type="ECO:0000256" key="2">
    <source>
        <dbReference type="ARBA" id="ARBA00004749"/>
    </source>
</evidence>
<feature type="transmembrane region" description="Helical" evidence="17">
    <location>
        <begin position="286"/>
        <end position="304"/>
    </location>
</feature>
<reference evidence="18" key="1">
    <citation type="submission" date="2023-07" db="EMBL/GenBank/DDBJ databases">
        <authorList>
            <person name="Stuckert A."/>
        </authorList>
    </citation>
    <scope>NUCLEOTIDE SEQUENCE</scope>
</reference>
<comment type="catalytic activity">
    <reaction evidence="14">
        <text>menadiol + (2E,6E,10E)-geranylgeranyl diphosphate = menaquinol-4 + diphosphate</text>
        <dbReference type="Rhea" id="RHEA:74083"/>
        <dbReference type="ChEBI" id="CHEBI:6746"/>
        <dbReference type="ChEBI" id="CHEBI:33019"/>
        <dbReference type="ChEBI" id="CHEBI:58756"/>
        <dbReference type="ChEBI" id="CHEBI:193091"/>
    </reaction>
    <physiologicalReaction direction="left-to-right" evidence="14">
        <dbReference type="Rhea" id="RHEA:74084"/>
    </physiologicalReaction>
</comment>
<evidence type="ECO:0000256" key="8">
    <source>
        <dbReference type="ARBA" id="ARBA00022679"/>
    </source>
</evidence>
<feature type="transmembrane region" description="Helical" evidence="17">
    <location>
        <begin position="215"/>
        <end position="237"/>
    </location>
</feature>
<dbReference type="EMBL" id="CAUEEQ010008883">
    <property type="protein sequence ID" value="CAJ0932772.1"/>
    <property type="molecule type" value="Genomic_DNA"/>
</dbReference>
<feature type="transmembrane region" description="Helical" evidence="17">
    <location>
        <begin position="243"/>
        <end position="266"/>
    </location>
</feature>
<comment type="pathway">
    <text evidence="3">Quinol/quinone metabolism; menaquinone biosynthesis.</text>
</comment>
<dbReference type="EC" id="2.5.1.39" evidence="13"/>
<keyword evidence="6" id="KW-0474">Menaquinone biosynthesis</keyword>
<gene>
    <name evidence="18" type="ORF">RIMI_LOCUS5248517</name>
</gene>
<evidence type="ECO:0000256" key="11">
    <source>
        <dbReference type="ARBA" id="ARBA00022989"/>
    </source>
</evidence>
<evidence type="ECO:0000256" key="3">
    <source>
        <dbReference type="ARBA" id="ARBA00004863"/>
    </source>
</evidence>
<dbReference type="InterPro" id="IPR044878">
    <property type="entry name" value="UbiA_sf"/>
</dbReference>
<keyword evidence="12 17" id="KW-0472">Membrane</keyword>
<dbReference type="Pfam" id="PF01040">
    <property type="entry name" value="UbiA"/>
    <property type="match status" value="1"/>
</dbReference>
<evidence type="ECO:0000256" key="1">
    <source>
        <dbReference type="ARBA" id="ARBA00004141"/>
    </source>
</evidence>
<dbReference type="PANTHER" id="PTHR13929:SF0">
    <property type="entry name" value="UBIA PRENYLTRANSFERASE DOMAIN-CONTAINING PROTEIN 1"/>
    <property type="match status" value="1"/>
</dbReference>
<comment type="catalytic activity">
    <reaction evidence="15">
        <text>all-trans-decaprenyl diphosphate + 4-hydroxybenzoate = 4-hydroxy-3-(all-trans-decaprenyl)benzoate + diphosphate</text>
        <dbReference type="Rhea" id="RHEA:44564"/>
        <dbReference type="ChEBI" id="CHEBI:17879"/>
        <dbReference type="ChEBI" id="CHEBI:33019"/>
        <dbReference type="ChEBI" id="CHEBI:60721"/>
        <dbReference type="ChEBI" id="CHEBI:84503"/>
        <dbReference type="EC" id="2.5.1.39"/>
    </reaction>
    <physiologicalReaction direction="left-to-right" evidence="15">
        <dbReference type="Rhea" id="RHEA:44565"/>
    </physiologicalReaction>
</comment>
<keyword evidence="10 17" id="KW-0812">Transmembrane</keyword>
<evidence type="ECO:0000256" key="12">
    <source>
        <dbReference type="ARBA" id="ARBA00023136"/>
    </source>
</evidence>
<evidence type="ECO:0000256" key="16">
    <source>
        <dbReference type="SAM" id="MobiDB-lite"/>
    </source>
</evidence>
<dbReference type="PANTHER" id="PTHR13929">
    <property type="entry name" value="1,4-DIHYDROXY-2-NAPHTHOATE OCTAPRENYLTRANSFERASE"/>
    <property type="match status" value="1"/>
</dbReference>
<dbReference type="InterPro" id="IPR000537">
    <property type="entry name" value="UbiA_prenyltransferase"/>
</dbReference>
<feature type="transmembrane region" description="Helical" evidence="17">
    <location>
        <begin position="310"/>
        <end position="337"/>
    </location>
</feature>
<keyword evidence="11 17" id="KW-1133">Transmembrane helix</keyword>
<evidence type="ECO:0000256" key="9">
    <source>
        <dbReference type="ARBA" id="ARBA00022688"/>
    </source>
</evidence>
<evidence type="ECO:0000313" key="19">
    <source>
        <dbReference type="Proteomes" id="UP001176940"/>
    </source>
</evidence>
<evidence type="ECO:0000256" key="15">
    <source>
        <dbReference type="ARBA" id="ARBA00049890"/>
    </source>
</evidence>
<evidence type="ECO:0000256" key="4">
    <source>
        <dbReference type="ARBA" id="ARBA00005985"/>
    </source>
</evidence>
<keyword evidence="9" id="KW-0831">Ubiquinone biosynthesis</keyword>
<evidence type="ECO:0000313" key="18">
    <source>
        <dbReference type="EMBL" id="CAJ0932772.1"/>
    </source>
</evidence>